<reference evidence="1" key="2">
    <citation type="submission" date="2020-05" db="UniProtKB">
        <authorList>
            <consortium name="EnsemblMetazoa"/>
        </authorList>
    </citation>
    <scope>IDENTIFICATION</scope>
    <source>
        <strain evidence="1">IAEA</strain>
    </source>
</reference>
<proteinExistence type="predicted"/>
<protein>
    <submittedName>
        <fullName evidence="1">Uncharacterized protein</fullName>
    </submittedName>
</protein>
<evidence type="ECO:0000313" key="1">
    <source>
        <dbReference type="EnsemblMetazoa" id="GPPI011068-PA"/>
    </source>
</evidence>
<sequence length="74" mass="8991">MQCTENMKRFHWSPWPSSPRIIAITTMRRKECKTDNSTECNNRQQLHYVLGLWRVTMEKPHMTTHNGRTYIKRK</sequence>
<dbReference type="EMBL" id="JXJN01004696">
    <property type="status" value="NOT_ANNOTATED_CDS"/>
    <property type="molecule type" value="Genomic_DNA"/>
</dbReference>
<organism evidence="1 2">
    <name type="scientific">Glossina palpalis gambiensis</name>
    <dbReference type="NCBI Taxonomy" id="67801"/>
    <lineage>
        <taxon>Eukaryota</taxon>
        <taxon>Metazoa</taxon>
        <taxon>Ecdysozoa</taxon>
        <taxon>Arthropoda</taxon>
        <taxon>Hexapoda</taxon>
        <taxon>Insecta</taxon>
        <taxon>Pterygota</taxon>
        <taxon>Neoptera</taxon>
        <taxon>Endopterygota</taxon>
        <taxon>Diptera</taxon>
        <taxon>Brachycera</taxon>
        <taxon>Muscomorpha</taxon>
        <taxon>Hippoboscoidea</taxon>
        <taxon>Glossinidae</taxon>
        <taxon>Glossina</taxon>
    </lineage>
</organism>
<evidence type="ECO:0000313" key="2">
    <source>
        <dbReference type="Proteomes" id="UP000092460"/>
    </source>
</evidence>
<dbReference type="Proteomes" id="UP000092460">
    <property type="component" value="Unassembled WGS sequence"/>
</dbReference>
<keyword evidence="2" id="KW-1185">Reference proteome</keyword>
<dbReference type="AlphaFoldDB" id="A0A1B0AWG4"/>
<dbReference type="EnsemblMetazoa" id="GPPI011068-RA">
    <property type="protein sequence ID" value="GPPI011068-PA"/>
    <property type="gene ID" value="GPPI011068"/>
</dbReference>
<dbReference type="VEuPathDB" id="VectorBase:GPPI011068"/>
<accession>A0A1B0AWG4</accession>
<reference evidence="2" key="1">
    <citation type="submission" date="2015-01" db="EMBL/GenBank/DDBJ databases">
        <authorList>
            <person name="Aksoy S."/>
            <person name="Warren W."/>
            <person name="Wilson R.K."/>
        </authorList>
    </citation>
    <scope>NUCLEOTIDE SEQUENCE [LARGE SCALE GENOMIC DNA]</scope>
    <source>
        <strain evidence="2">IAEA</strain>
    </source>
</reference>
<name>A0A1B0AWG4_9MUSC</name>